<dbReference type="Proteomes" id="UP001085076">
    <property type="component" value="Miscellaneous, Linkage group lg08"/>
</dbReference>
<evidence type="ECO:0000313" key="2">
    <source>
        <dbReference type="EMBL" id="KAJ0965136.1"/>
    </source>
</evidence>
<feature type="region of interest" description="Disordered" evidence="1">
    <location>
        <begin position="1"/>
        <end position="23"/>
    </location>
</feature>
<dbReference type="EMBL" id="JAGGNH010000008">
    <property type="protein sequence ID" value="KAJ0965136.1"/>
    <property type="molecule type" value="Genomic_DNA"/>
</dbReference>
<accession>A0A9D5C1V5</accession>
<evidence type="ECO:0000313" key="3">
    <source>
        <dbReference type="Proteomes" id="UP001085076"/>
    </source>
</evidence>
<reference evidence="2" key="2">
    <citation type="journal article" date="2022" name="Hortic Res">
        <title>The genome of Dioscorea zingiberensis sheds light on the biosynthesis, origin and evolution of the medicinally important diosgenin saponins.</title>
        <authorList>
            <person name="Li Y."/>
            <person name="Tan C."/>
            <person name="Li Z."/>
            <person name="Guo J."/>
            <person name="Li S."/>
            <person name="Chen X."/>
            <person name="Wang C."/>
            <person name="Dai X."/>
            <person name="Yang H."/>
            <person name="Song W."/>
            <person name="Hou L."/>
            <person name="Xu J."/>
            <person name="Tong Z."/>
            <person name="Xu A."/>
            <person name="Yuan X."/>
            <person name="Wang W."/>
            <person name="Yang Q."/>
            <person name="Chen L."/>
            <person name="Sun Z."/>
            <person name="Wang K."/>
            <person name="Pan B."/>
            <person name="Chen J."/>
            <person name="Bao Y."/>
            <person name="Liu F."/>
            <person name="Qi X."/>
            <person name="Gang D.R."/>
            <person name="Wen J."/>
            <person name="Li J."/>
        </authorList>
    </citation>
    <scope>NUCLEOTIDE SEQUENCE</scope>
    <source>
        <strain evidence="2">Dzin_1.0</strain>
    </source>
</reference>
<proteinExistence type="predicted"/>
<reference evidence="2" key="1">
    <citation type="submission" date="2021-03" db="EMBL/GenBank/DDBJ databases">
        <authorList>
            <person name="Li Z."/>
            <person name="Yang C."/>
        </authorList>
    </citation>
    <scope>NUCLEOTIDE SEQUENCE</scope>
    <source>
        <strain evidence="2">Dzin_1.0</strain>
        <tissue evidence="2">Leaf</tissue>
    </source>
</reference>
<comment type="caution">
    <text evidence="2">The sequence shown here is derived from an EMBL/GenBank/DDBJ whole genome shotgun (WGS) entry which is preliminary data.</text>
</comment>
<keyword evidence="3" id="KW-1185">Reference proteome</keyword>
<sequence length="94" mass="10586">MRGGRNDDTAESEAGLGSFRSGSPPLNPFLIRPIFIWRSAEAARVDLSLCFIILMIFLEGAKSQVLFHIGVLRKFLGEFSQKKEGEEKMTTHWT</sequence>
<organism evidence="2 3">
    <name type="scientific">Dioscorea zingiberensis</name>
    <dbReference type="NCBI Taxonomy" id="325984"/>
    <lineage>
        <taxon>Eukaryota</taxon>
        <taxon>Viridiplantae</taxon>
        <taxon>Streptophyta</taxon>
        <taxon>Embryophyta</taxon>
        <taxon>Tracheophyta</taxon>
        <taxon>Spermatophyta</taxon>
        <taxon>Magnoliopsida</taxon>
        <taxon>Liliopsida</taxon>
        <taxon>Dioscoreales</taxon>
        <taxon>Dioscoreaceae</taxon>
        <taxon>Dioscorea</taxon>
    </lineage>
</organism>
<name>A0A9D5C1V5_9LILI</name>
<evidence type="ECO:0000256" key="1">
    <source>
        <dbReference type="SAM" id="MobiDB-lite"/>
    </source>
</evidence>
<dbReference type="AlphaFoldDB" id="A0A9D5C1V5"/>
<gene>
    <name evidence="2" type="ORF">J5N97_026274</name>
</gene>
<protein>
    <submittedName>
        <fullName evidence="2">Uncharacterized protein</fullName>
    </submittedName>
</protein>